<dbReference type="Proteomes" id="UP000275385">
    <property type="component" value="Unassembled WGS sequence"/>
</dbReference>
<evidence type="ECO:0000256" key="1">
    <source>
        <dbReference type="SAM" id="MobiDB-lite"/>
    </source>
</evidence>
<dbReference type="AlphaFoldDB" id="A0A420Y505"/>
<feature type="signal peptide" evidence="3">
    <location>
        <begin position="1"/>
        <end position="18"/>
    </location>
</feature>
<name>A0A420Y505_9PEZI</name>
<reference evidence="4 5" key="1">
    <citation type="submission" date="2018-08" db="EMBL/GenBank/DDBJ databases">
        <title>Draft genome of the lignicolous fungus Coniochaeta pulveracea.</title>
        <authorList>
            <person name="Borstlap C.J."/>
            <person name="De Witt R.N."/>
            <person name="Botha A."/>
            <person name="Volschenk H."/>
        </authorList>
    </citation>
    <scope>NUCLEOTIDE SEQUENCE [LARGE SCALE GENOMIC DNA]</scope>
    <source>
        <strain evidence="4 5">CAB683</strain>
    </source>
</reference>
<keyword evidence="5" id="KW-1185">Reference proteome</keyword>
<organism evidence="4 5">
    <name type="scientific">Coniochaeta pulveracea</name>
    <dbReference type="NCBI Taxonomy" id="177199"/>
    <lineage>
        <taxon>Eukaryota</taxon>
        <taxon>Fungi</taxon>
        <taxon>Dikarya</taxon>
        <taxon>Ascomycota</taxon>
        <taxon>Pezizomycotina</taxon>
        <taxon>Sordariomycetes</taxon>
        <taxon>Sordariomycetidae</taxon>
        <taxon>Coniochaetales</taxon>
        <taxon>Coniochaetaceae</taxon>
        <taxon>Coniochaeta</taxon>
    </lineage>
</organism>
<dbReference type="EMBL" id="QVQW01000049">
    <property type="protein sequence ID" value="RKU42955.1"/>
    <property type="molecule type" value="Genomic_DNA"/>
</dbReference>
<feature type="region of interest" description="Disordered" evidence="1">
    <location>
        <begin position="269"/>
        <end position="290"/>
    </location>
</feature>
<evidence type="ECO:0000256" key="3">
    <source>
        <dbReference type="SAM" id="SignalP"/>
    </source>
</evidence>
<evidence type="ECO:0000313" key="4">
    <source>
        <dbReference type="EMBL" id="RKU42955.1"/>
    </source>
</evidence>
<evidence type="ECO:0000256" key="2">
    <source>
        <dbReference type="SAM" id="Phobius"/>
    </source>
</evidence>
<accession>A0A420Y505</accession>
<feature type="chain" id="PRO_5018979855" description="Peptidyl-tRNA hydrolase" evidence="3">
    <location>
        <begin position="19"/>
        <end position="290"/>
    </location>
</feature>
<dbReference type="OrthoDB" id="1733656at2759"/>
<comment type="caution">
    <text evidence="4">The sequence shown here is derived from an EMBL/GenBank/DDBJ whole genome shotgun (WGS) entry which is preliminary data.</text>
</comment>
<keyword evidence="2" id="KW-0472">Membrane</keyword>
<keyword evidence="2" id="KW-1133">Transmembrane helix</keyword>
<proteinExistence type="predicted"/>
<feature type="transmembrane region" description="Helical" evidence="2">
    <location>
        <begin position="234"/>
        <end position="254"/>
    </location>
</feature>
<evidence type="ECO:0000313" key="5">
    <source>
        <dbReference type="Proteomes" id="UP000275385"/>
    </source>
</evidence>
<protein>
    <recommendedName>
        <fullName evidence="6">Peptidyl-tRNA hydrolase</fullName>
    </recommendedName>
</protein>
<gene>
    <name evidence="4" type="ORF">DL546_005789</name>
</gene>
<evidence type="ECO:0008006" key="6">
    <source>
        <dbReference type="Google" id="ProtNLM"/>
    </source>
</evidence>
<keyword evidence="2" id="KW-0812">Transmembrane</keyword>
<keyword evidence="3" id="KW-0732">Signal</keyword>
<sequence>MRFSTSAALLALPILSAAESPFEQYKAQFQNFLGSFGAKPAAAAAKEAVKDAAGAAAGAATNAAAAAAHAATGTHPVQAVEVLTLGNWKDALYSNVQAGQTTPDEWWVLVTGRNKTCFGQCGRVESAFNESATLFAKQDKQPHLALLNCDDQPVLCNAWSASTSALWAFQMLPQPATVDIWRRRMNITTTTAQDYVDIYNAERSEKFELYNHDGWFHPFDGPLAKYNLAVPIGYFFWVFNVIPSWVMMIGVSFLSRRMMNRQMGVNNEPARAAAAPAARPRGAAPGDARS</sequence>
<dbReference type="STRING" id="177199.A0A420Y505"/>